<sequence length="228" mass="23270">MGRRWWVLGGIVVVAVLALVAGPWVYGTWIAEDDAPAPSVSTSGAEPATGDVNGRWVVHAGTPPNETAAGYTVHEILNGASVTVVGSTGEVSGSATVEADKLTAGEITVQVASVTTDDSRRDRQFAGNVMSTNEFPTATFALSGPVDLSGLPVDGTTGTVTATGTLTIKGVARPVTVDVEVLRSGDSLVASSSIPVTWTDFGVQPPSLGFVTVDGSGTVDFLVSLRRA</sequence>
<evidence type="ECO:0000313" key="3">
    <source>
        <dbReference type="EMBL" id="MFC7451063.1"/>
    </source>
</evidence>
<dbReference type="Proteomes" id="UP001596484">
    <property type="component" value="Unassembled WGS sequence"/>
</dbReference>
<keyword evidence="4" id="KW-1185">Reference proteome</keyword>
<gene>
    <name evidence="3" type="ORF">ACFQS9_24520</name>
</gene>
<dbReference type="EMBL" id="JBHTCS010000030">
    <property type="protein sequence ID" value="MFC7451063.1"/>
    <property type="molecule type" value="Genomic_DNA"/>
</dbReference>
<dbReference type="InterPro" id="IPR036761">
    <property type="entry name" value="TTHA0802/YceI-like_sf"/>
</dbReference>
<dbReference type="Pfam" id="PF04264">
    <property type="entry name" value="YceI"/>
    <property type="match status" value="1"/>
</dbReference>
<evidence type="ECO:0000256" key="1">
    <source>
        <dbReference type="ARBA" id="ARBA00008812"/>
    </source>
</evidence>
<comment type="caution">
    <text evidence="3">The sequence shown here is derived from an EMBL/GenBank/DDBJ whole genome shotgun (WGS) entry which is preliminary data.</text>
</comment>
<dbReference type="PANTHER" id="PTHR34406">
    <property type="entry name" value="PROTEIN YCEI"/>
    <property type="match status" value="1"/>
</dbReference>
<dbReference type="Gene3D" id="2.40.128.110">
    <property type="entry name" value="Lipid/polyisoprenoid-binding, YceI-like"/>
    <property type="match status" value="1"/>
</dbReference>
<comment type="similarity">
    <text evidence="1">Belongs to the UPF0312 family.</text>
</comment>
<evidence type="ECO:0000259" key="2">
    <source>
        <dbReference type="SMART" id="SM00867"/>
    </source>
</evidence>
<dbReference type="SMART" id="SM00867">
    <property type="entry name" value="YceI"/>
    <property type="match status" value="1"/>
</dbReference>
<reference evidence="4" key="1">
    <citation type="journal article" date="2019" name="Int. J. Syst. Evol. Microbiol.">
        <title>The Global Catalogue of Microorganisms (GCM) 10K type strain sequencing project: providing services to taxonomists for standard genome sequencing and annotation.</title>
        <authorList>
            <consortium name="The Broad Institute Genomics Platform"/>
            <consortium name="The Broad Institute Genome Sequencing Center for Infectious Disease"/>
            <person name="Wu L."/>
            <person name="Ma J."/>
        </authorList>
    </citation>
    <scope>NUCLEOTIDE SEQUENCE [LARGE SCALE GENOMIC DNA]</scope>
    <source>
        <strain evidence="4">ICMP 19430</strain>
    </source>
</reference>
<protein>
    <submittedName>
        <fullName evidence="3">YceI family protein</fullName>
    </submittedName>
</protein>
<dbReference type="RefSeq" id="WP_378409159.1">
    <property type="nucleotide sequence ID" value="NZ_JBHTCS010000030.1"/>
</dbReference>
<dbReference type="SUPFAM" id="SSF101874">
    <property type="entry name" value="YceI-like"/>
    <property type="match status" value="1"/>
</dbReference>
<feature type="domain" description="Lipid/polyisoprenoid-binding YceI-like" evidence="2">
    <location>
        <begin position="55"/>
        <end position="226"/>
    </location>
</feature>
<accession>A0ABW2S4I3</accession>
<name>A0ABW2S4I3_9NOCA</name>
<dbReference type="InterPro" id="IPR007372">
    <property type="entry name" value="Lipid/polyisoprenoid-bd_YceI"/>
</dbReference>
<proteinExistence type="inferred from homology"/>
<organism evidence="3 4">
    <name type="scientific">Rhodococcus daqingensis</name>
    <dbReference type="NCBI Taxonomy" id="2479363"/>
    <lineage>
        <taxon>Bacteria</taxon>
        <taxon>Bacillati</taxon>
        <taxon>Actinomycetota</taxon>
        <taxon>Actinomycetes</taxon>
        <taxon>Mycobacteriales</taxon>
        <taxon>Nocardiaceae</taxon>
        <taxon>Rhodococcus</taxon>
    </lineage>
</organism>
<dbReference type="PANTHER" id="PTHR34406:SF1">
    <property type="entry name" value="PROTEIN YCEI"/>
    <property type="match status" value="1"/>
</dbReference>
<evidence type="ECO:0000313" key="4">
    <source>
        <dbReference type="Proteomes" id="UP001596484"/>
    </source>
</evidence>